<keyword evidence="1" id="KW-0812">Transmembrane</keyword>
<accession>A0AAF3FA06</accession>
<keyword evidence="1" id="KW-0472">Membrane</keyword>
<evidence type="ECO:0000256" key="1">
    <source>
        <dbReference type="SAM" id="Phobius"/>
    </source>
</evidence>
<evidence type="ECO:0000313" key="3">
    <source>
        <dbReference type="WBParaSite" id="MBELARI_LOCUS3727"/>
    </source>
</evidence>
<name>A0AAF3FA06_9BILA</name>
<keyword evidence="1" id="KW-1133">Transmembrane helix</keyword>
<dbReference type="WBParaSite" id="MBELARI_LOCUS3727">
    <property type="protein sequence ID" value="MBELARI_LOCUS3727"/>
    <property type="gene ID" value="MBELARI_LOCUS3727"/>
</dbReference>
<protein>
    <submittedName>
        <fullName evidence="3">Uncharacterized protein</fullName>
    </submittedName>
</protein>
<organism evidence="2 3">
    <name type="scientific">Mesorhabditis belari</name>
    <dbReference type="NCBI Taxonomy" id="2138241"/>
    <lineage>
        <taxon>Eukaryota</taxon>
        <taxon>Metazoa</taxon>
        <taxon>Ecdysozoa</taxon>
        <taxon>Nematoda</taxon>
        <taxon>Chromadorea</taxon>
        <taxon>Rhabditida</taxon>
        <taxon>Rhabditina</taxon>
        <taxon>Rhabditomorpha</taxon>
        <taxon>Rhabditoidea</taxon>
        <taxon>Rhabditidae</taxon>
        <taxon>Mesorhabditinae</taxon>
        <taxon>Mesorhabditis</taxon>
    </lineage>
</organism>
<keyword evidence="2" id="KW-1185">Reference proteome</keyword>
<evidence type="ECO:0000313" key="2">
    <source>
        <dbReference type="Proteomes" id="UP000887575"/>
    </source>
</evidence>
<reference evidence="3" key="1">
    <citation type="submission" date="2024-02" db="UniProtKB">
        <authorList>
            <consortium name="WormBaseParasite"/>
        </authorList>
    </citation>
    <scope>IDENTIFICATION</scope>
</reference>
<sequence>MNLQGIPLRIIQFISLIFYSTIIFCLFFPRNRFLEGSYYKECIVLGCFDILCFLTTIGQTIVRSLNFPVKTFYMVLILQKICKNGHQITMLSMNLTKFMVLRDPMEQTTEFTPKSSFTSIFFAKCLICAVLFSSHRFVWLIAFGWPDENYNYNTFWLDLVGDD</sequence>
<proteinExistence type="predicted"/>
<feature type="transmembrane region" description="Helical" evidence="1">
    <location>
        <begin position="6"/>
        <end position="28"/>
    </location>
</feature>
<dbReference type="Proteomes" id="UP000887575">
    <property type="component" value="Unassembled WGS sequence"/>
</dbReference>
<dbReference type="AlphaFoldDB" id="A0AAF3FA06"/>